<reference evidence="2" key="1">
    <citation type="journal article" date="2022" name="Mol. Ecol. Resour.">
        <title>The genomes of chicory, endive, great burdock and yacon provide insights into Asteraceae palaeo-polyploidization history and plant inulin production.</title>
        <authorList>
            <person name="Fan W."/>
            <person name="Wang S."/>
            <person name="Wang H."/>
            <person name="Wang A."/>
            <person name="Jiang F."/>
            <person name="Liu H."/>
            <person name="Zhao H."/>
            <person name="Xu D."/>
            <person name="Zhang Y."/>
        </authorList>
    </citation>
    <scope>NUCLEOTIDE SEQUENCE [LARGE SCALE GENOMIC DNA]</scope>
    <source>
        <strain evidence="2">cv. Punajuju</strain>
    </source>
</reference>
<comment type="caution">
    <text evidence="1">The sequence shown here is derived from an EMBL/GenBank/DDBJ whole genome shotgun (WGS) entry which is preliminary data.</text>
</comment>
<sequence length="132" mass="14968">MVSGTHKLLSMLSWHTSRSKRSRRASFNRILSLGRPDRRRSSKVLMTVESSSLGKSSIGTRMVTTKGFRLSDGLEWKISRVRTAAAGEERRGMSNRSFQTGLVELESSDFVARQRSRLSQKMVYGFRPQLSI</sequence>
<keyword evidence="2" id="KW-1185">Reference proteome</keyword>
<evidence type="ECO:0000313" key="1">
    <source>
        <dbReference type="EMBL" id="KAI3764637.1"/>
    </source>
</evidence>
<reference evidence="1 2" key="2">
    <citation type="journal article" date="2022" name="Mol. Ecol. Resour.">
        <title>The genomes of chicory, endive, great burdock and yacon provide insights into Asteraceae paleo-polyploidization history and plant inulin production.</title>
        <authorList>
            <person name="Fan W."/>
            <person name="Wang S."/>
            <person name="Wang H."/>
            <person name="Wang A."/>
            <person name="Jiang F."/>
            <person name="Liu H."/>
            <person name="Zhao H."/>
            <person name="Xu D."/>
            <person name="Zhang Y."/>
        </authorList>
    </citation>
    <scope>NUCLEOTIDE SEQUENCE [LARGE SCALE GENOMIC DNA]</scope>
    <source>
        <strain evidence="2">cv. Punajuju</strain>
        <tissue evidence="1">Leaves</tissue>
    </source>
</reference>
<gene>
    <name evidence="1" type="ORF">L2E82_14648</name>
</gene>
<name>A0ACB9F1V6_CICIN</name>
<dbReference type="EMBL" id="CM042011">
    <property type="protein sequence ID" value="KAI3764637.1"/>
    <property type="molecule type" value="Genomic_DNA"/>
</dbReference>
<organism evidence="1 2">
    <name type="scientific">Cichorium intybus</name>
    <name type="common">Chicory</name>
    <dbReference type="NCBI Taxonomy" id="13427"/>
    <lineage>
        <taxon>Eukaryota</taxon>
        <taxon>Viridiplantae</taxon>
        <taxon>Streptophyta</taxon>
        <taxon>Embryophyta</taxon>
        <taxon>Tracheophyta</taxon>
        <taxon>Spermatophyta</taxon>
        <taxon>Magnoliopsida</taxon>
        <taxon>eudicotyledons</taxon>
        <taxon>Gunneridae</taxon>
        <taxon>Pentapetalae</taxon>
        <taxon>asterids</taxon>
        <taxon>campanulids</taxon>
        <taxon>Asterales</taxon>
        <taxon>Asteraceae</taxon>
        <taxon>Cichorioideae</taxon>
        <taxon>Cichorieae</taxon>
        <taxon>Cichoriinae</taxon>
        <taxon>Cichorium</taxon>
    </lineage>
</organism>
<proteinExistence type="predicted"/>
<dbReference type="Proteomes" id="UP001055811">
    <property type="component" value="Linkage Group LG03"/>
</dbReference>
<evidence type="ECO:0000313" key="2">
    <source>
        <dbReference type="Proteomes" id="UP001055811"/>
    </source>
</evidence>
<accession>A0ACB9F1V6</accession>
<protein>
    <submittedName>
        <fullName evidence="1">Uncharacterized protein</fullName>
    </submittedName>
</protein>